<evidence type="ECO:0000313" key="15">
    <source>
        <dbReference type="Proteomes" id="UP000612352"/>
    </source>
</evidence>
<feature type="region of interest" description="Disordered" evidence="10">
    <location>
        <begin position="463"/>
        <end position="485"/>
    </location>
</feature>
<dbReference type="EC" id="1.2.1.70" evidence="3 8"/>
<dbReference type="Proteomes" id="UP000612352">
    <property type="component" value="Unassembled WGS sequence"/>
</dbReference>
<feature type="binding site" evidence="8">
    <location>
        <begin position="114"/>
        <end position="116"/>
    </location>
    <ligand>
        <name>substrate</name>
    </ligand>
</feature>
<dbReference type="Pfam" id="PF01488">
    <property type="entry name" value="Shikimate_DH"/>
    <property type="match status" value="1"/>
</dbReference>
<dbReference type="InterPro" id="IPR015895">
    <property type="entry name" value="4pyrrol_synth_GluRdtase_N"/>
</dbReference>
<sequence>MLAAVRATHEHLDLGVLDVLTRDAADLPEVIENLNADGGPLDGWVVMSTCNRLEVYLDTQRFHDGLELVVEAVSETSGLDAELVSVCFETAMGAPVAEHLYEVTAGLRSVVLGEAEIAGQVRAAFDAARGAGHTTAQLNDLFQIGFRFAKRVASRTPVGAAGRSGVAIALDHAVGLIGPLQDKDVLVIGTGAYARLGVADLTRRGAGRVRVHSGSGRALGFAERHGIEAIRADQLGTAIREADLVLACSGRGTSLFPDHFRDVGPTLILDLALHSDLHPLVRHLNDVQVLDLSDLTIEIDEEAAPVLEAARQIIADGVAQFTARQEYRRVDPAMAALRRSLGEATDSEVARLRRGGKGEEADDVERSIRRILAKVMHSPTARARELAEQGDADKFVQAFHTIFGVDLGEADAPAEGDHLASPWVRLDRTVPPEAVREGALLTGETPGAPADAAWAGSASTGHASTAAVSGADGTAAGEGAAPAAPTADTMKALARLARMGVQENVRQNPSACPLTPAQQQAFLEQVGHGRS</sequence>
<comment type="domain">
    <text evidence="8">Possesses an unusual extended V-shaped dimeric structure with each monomer consisting of three distinct domains arranged along a curved 'spinal' alpha-helix. The N-terminal catalytic domain specifically recognizes the glutamate moiety of the substrate. The second domain is the NADPH-binding domain, and the third C-terminal domain is responsible for dimerization.</text>
</comment>
<protein>
    <recommendedName>
        <fullName evidence="3 8">Glutamyl-tRNA reductase</fullName>
        <shortName evidence="8">GluTR</shortName>
        <ecNumber evidence="3 8">1.2.1.70</ecNumber>
    </recommendedName>
</protein>
<keyword evidence="5 8" id="KW-0560">Oxidoreductase</keyword>
<dbReference type="HAMAP" id="MF_00087">
    <property type="entry name" value="Glu_tRNA_reductase"/>
    <property type="match status" value="1"/>
</dbReference>
<feature type="active site" description="Nucleophile" evidence="8">
    <location>
        <position position="50"/>
    </location>
</feature>
<evidence type="ECO:0000259" key="13">
    <source>
        <dbReference type="Pfam" id="PF05201"/>
    </source>
</evidence>
<feature type="site" description="Important for activity" evidence="8">
    <location>
        <position position="99"/>
    </location>
</feature>
<feature type="binding site" evidence="8">
    <location>
        <begin position="189"/>
        <end position="194"/>
    </location>
    <ligand>
        <name>NADP(+)</name>
        <dbReference type="ChEBI" id="CHEBI:58349"/>
    </ligand>
</feature>
<evidence type="ECO:0000256" key="6">
    <source>
        <dbReference type="ARBA" id="ARBA00023244"/>
    </source>
</evidence>
<dbReference type="RefSeq" id="WP_200501419.1">
    <property type="nucleotide sequence ID" value="NZ_JAEDAJ010000002.1"/>
</dbReference>
<dbReference type="Gene3D" id="3.30.460.30">
    <property type="entry name" value="Glutamyl-tRNA reductase, N-terminal domain"/>
    <property type="match status" value="1"/>
</dbReference>
<dbReference type="InterPro" id="IPR000343">
    <property type="entry name" value="4pyrrol_synth_GluRdtase"/>
</dbReference>
<evidence type="ECO:0000256" key="1">
    <source>
        <dbReference type="ARBA" id="ARBA00005059"/>
    </source>
</evidence>
<evidence type="ECO:0000259" key="11">
    <source>
        <dbReference type="Pfam" id="PF00745"/>
    </source>
</evidence>
<keyword evidence="6 8" id="KW-0627">Porphyrin biosynthesis</keyword>
<evidence type="ECO:0000313" key="14">
    <source>
        <dbReference type="EMBL" id="MBK0330763.1"/>
    </source>
</evidence>
<dbReference type="InterPro" id="IPR036343">
    <property type="entry name" value="GluRdtase_N_sf"/>
</dbReference>
<comment type="catalytic activity">
    <reaction evidence="7 8 9">
        <text>(S)-4-amino-5-oxopentanoate + tRNA(Glu) + NADP(+) = L-glutamyl-tRNA(Glu) + NADPH + H(+)</text>
        <dbReference type="Rhea" id="RHEA:12344"/>
        <dbReference type="Rhea" id="RHEA-COMP:9663"/>
        <dbReference type="Rhea" id="RHEA-COMP:9680"/>
        <dbReference type="ChEBI" id="CHEBI:15378"/>
        <dbReference type="ChEBI" id="CHEBI:57501"/>
        <dbReference type="ChEBI" id="CHEBI:57783"/>
        <dbReference type="ChEBI" id="CHEBI:58349"/>
        <dbReference type="ChEBI" id="CHEBI:78442"/>
        <dbReference type="ChEBI" id="CHEBI:78520"/>
        <dbReference type="EC" id="1.2.1.70"/>
    </reaction>
</comment>
<dbReference type="InterPro" id="IPR015896">
    <property type="entry name" value="4pyrrol_synth_GluRdtase_dimer"/>
</dbReference>
<evidence type="ECO:0000256" key="9">
    <source>
        <dbReference type="RuleBase" id="RU000584"/>
    </source>
</evidence>
<evidence type="ECO:0000256" key="5">
    <source>
        <dbReference type="ARBA" id="ARBA00023002"/>
    </source>
</evidence>
<comment type="function">
    <text evidence="8">Catalyzes the NADPH-dependent reduction of glutamyl-tRNA(Glu) to glutamate 1-semialdehyde (GSA).</text>
</comment>
<dbReference type="Pfam" id="PF00745">
    <property type="entry name" value="GlutR_dimer"/>
    <property type="match status" value="1"/>
</dbReference>
<dbReference type="NCBIfam" id="TIGR01035">
    <property type="entry name" value="hemA"/>
    <property type="match status" value="1"/>
</dbReference>
<dbReference type="GO" id="GO:0008883">
    <property type="term" value="F:glutamyl-tRNA reductase activity"/>
    <property type="evidence" value="ECO:0007669"/>
    <property type="project" value="UniProtKB-EC"/>
</dbReference>
<dbReference type="SUPFAM" id="SSF51735">
    <property type="entry name" value="NAD(P)-binding Rossmann-fold domains"/>
    <property type="match status" value="1"/>
</dbReference>
<proteinExistence type="inferred from homology"/>
<dbReference type="EMBL" id="JAEDAJ010000002">
    <property type="protein sequence ID" value="MBK0330763.1"/>
    <property type="molecule type" value="Genomic_DNA"/>
</dbReference>
<feature type="binding site" evidence="8">
    <location>
        <begin position="49"/>
        <end position="52"/>
    </location>
    <ligand>
        <name>substrate</name>
    </ligand>
</feature>
<evidence type="ECO:0000256" key="10">
    <source>
        <dbReference type="SAM" id="MobiDB-lite"/>
    </source>
</evidence>
<evidence type="ECO:0000259" key="12">
    <source>
        <dbReference type="Pfam" id="PF01488"/>
    </source>
</evidence>
<dbReference type="SUPFAM" id="SSF69075">
    <property type="entry name" value="Glutamyl tRNA-reductase dimerization domain"/>
    <property type="match status" value="1"/>
</dbReference>
<evidence type="ECO:0000256" key="7">
    <source>
        <dbReference type="ARBA" id="ARBA00047464"/>
    </source>
</evidence>
<keyword evidence="4 8" id="KW-0521">NADP</keyword>
<dbReference type="NCBIfam" id="NF000750">
    <property type="entry name" value="PRK00045.3-4"/>
    <property type="match status" value="1"/>
</dbReference>
<comment type="miscellaneous">
    <text evidence="8">During catalysis, the active site Cys acts as a nucleophile attacking the alpha-carbonyl group of tRNA-bound glutamate with the formation of a thioester intermediate between enzyme and glutamate, and the concomitant release of tRNA(Glu). The thioester intermediate is finally reduced by direct hydride transfer from NADPH, to form the product GSA.</text>
</comment>
<feature type="binding site" evidence="8">
    <location>
        <position position="109"/>
    </location>
    <ligand>
        <name>substrate</name>
    </ligand>
</feature>
<dbReference type="SUPFAM" id="SSF69742">
    <property type="entry name" value="Glutamyl tRNA-reductase catalytic, N-terminal domain"/>
    <property type="match status" value="1"/>
</dbReference>
<dbReference type="Pfam" id="PF05201">
    <property type="entry name" value="GlutR_N"/>
    <property type="match status" value="1"/>
</dbReference>
<evidence type="ECO:0000256" key="3">
    <source>
        <dbReference type="ARBA" id="ARBA00012970"/>
    </source>
</evidence>
<gene>
    <name evidence="8" type="primary">hemA</name>
    <name evidence="14" type="ORF">I8D64_05040</name>
</gene>
<comment type="pathway">
    <text evidence="1 8 9">Porphyrin-containing compound metabolism; protoporphyrin-IX biosynthesis; 5-aminolevulinate from L-glutamyl-tRNA(Glu): step 1/2.</text>
</comment>
<evidence type="ECO:0000256" key="4">
    <source>
        <dbReference type="ARBA" id="ARBA00022857"/>
    </source>
</evidence>
<dbReference type="PANTHER" id="PTHR43013">
    <property type="entry name" value="GLUTAMYL-TRNA REDUCTASE"/>
    <property type="match status" value="1"/>
</dbReference>
<feature type="domain" description="Quinate/shikimate 5-dehydrogenase/glutamyl-tRNA reductase" evidence="12">
    <location>
        <begin position="178"/>
        <end position="296"/>
    </location>
</feature>
<name>A0ABS1B802_9MICO</name>
<reference evidence="14 15" key="1">
    <citation type="submission" date="2020-12" db="EMBL/GenBank/DDBJ databases">
        <title>Brachybacterium sp. MASK1Z-5, whole genome shotgun sequence.</title>
        <authorList>
            <person name="Tuo L."/>
        </authorList>
    </citation>
    <scope>NUCLEOTIDE SEQUENCE [LARGE SCALE GENOMIC DNA]</scope>
    <source>
        <strain evidence="14 15">MASK1Z-5</strain>
    </source>
</reference>
<dbReference type="InterPro" id="IPR036291">
    <property type="entry name" value="NAD(P)-bd_dom_sf"/>
</dbReference>
<dbReference type="InterPro" id="IPR036453">
    <property type="entry name" value="GluRdtase_dimer_dom_sf"/>
</dbReference>
<dbReference type="PANTHER" id="PTHR43013:SF1">
    <property type="entry name" value="GLUTAMYL-TRNA REDUCTASE"/>
    <property type="match status" value="1"/>
</dbReference>
<feature type="binding site" evidence="8">
    <location>
        <position position="120"/>
    </location>
    <ligand>
        <name>substrate</name>
    </ligand>
</feature>
<feature type="domain" description="Glutamyl-tRNA reductase N-terminal" evidence="13">
    <location>
        <begin position="5"/>
        <end position="156"/>
    </location>
</feature>
<keyword evidence="15" id="KW-1185">Reference proteome</keyword>
<dbReference type="Gene3D" id="3.40.50.720">
    <property type="entry name" value="NAD(P)-binding Rossmann-like Domain"/>
    <property type="match status" value="1"/>
</dbReference>
<accession>A0ABS1B802</accession>
<evidence type="ECO:0000256" key="2">
    <source>
        <dbReference type="ARBA" id="ARBA00005916"/>
    </source>
</evidence>
<comment type="caution">
    <text evidence="14">The sequence shown here is derived from an EMBL/GenBank/DDBJ whole genome shotgun (WGS) entry which is preliminary data.</text>
</comment>
<feature type="domain" description="Tetrapyrrole biosynthesis glutamyl-tRNA reductase dimerisation" evidence="11">
    <location>
        <begin position="310"/>
        <end position="404"/>
    </location>
</feature>
<organism evidence="14 15">
    <name type="scientific">Brachybacterium halotolerans</name>
    <dbReference type="NCBI Taxonomy" id="2795215"/>
    <lineage>
        <taxon>Bacteria</taxon>
        <taxon>Bacillati</taxon>
        <taxon>Actinomycetota</taxon>
        <taxon>Actinomycetes</taxon>
        <taxon>Micrococcales</taxon>
        <taxon>Dermabacteraceae</taxon>
        <taxon>Brachybacterium</taxon>
    </lineage>
</organism>
<comment type="subunit">
    <text evidence="8">Homodimer.</text>
</comment>
<comment type="similarity">
    <text evidence="2 8 9">Belongs to the glutamyl-tRNA reductase family.</text>
</comment>
<evidence type="ECO:0000256" key="8">
    <source>
        <dbReference type="HAMAP-Rule" id="MF_00087"/>
    </source>
</evidence>
<dbReference type="InterPro" id="IPR006151">
    <property type="entry name" value="Shikm_DH/Glu-tRNA_Rdtase"/>
</dbReference>